<dbReference type="NCBIfam" id="TIGR00254">
    <property type="entry name" value="GGDEF"/>
    <property type="match status" value="1"/>
</dbReference>
<sequence length="850" mass="98271">MNNYIVFSIYFSVIISIVNFIYSLNKKISNSCKAIPILNLSLVLFSILELLKLENNSSIFGIFQNGILAFLPVLFTTFILKFHSEIIPRKIILSYSIPIIYIILKFTKVFKNIPYNYYLFASLLIIYITFFPTKKSMDYIRIRYLNSNIITIFFASIFFYVFIFIFYKNHPVLSISLSFVMIVIQSIIINRKLTDHPIDNLIKSIEQANTIFVLLDEDDNVLYINEAGLKFIGLSRDEIIGKKNEEIIKITKTSNHLIEKNGKTYRFSLQETNAGKVLIINDITSGNKSFSSIDILSNLFDSLFDNVPDGVVIIKEDGTILKCNRQFLEMFGYSKDEVIGEIIDNLIVPEDLSNEPKLLRELVKNQKTLRVETIRKRKDGKKIEVRLTVAKIKNNNTNNNDKAEDLIYAFYTDITSEKEALNIVRNTLQKDMLTGLYTRSYFLRRLTSLSEFSLIGDHHGIILIDIDNFSQINILKNHAFGDEILRQVALRIKNSLREGDIISRPYADEFWIIIEKAGKNYQQAREVINNIVSKIFNEISKPYYIDGEVIELKFSSGLHVFSIIDNADEVMRKANLALKRAKSSKDKIIFYNILIDNELQEKSTKERDLREAFHNRELKIFLQPICKYDKTIVGAEALLRWVKKDGSVLPPIEFIQLLEENGMIVSVGEEILRQVCEVLSENNELKFIDINVSPVQLRDEKMAERFFNIVSSYEIDPSKIVIEITENILIDMNDIVKNNIDKLLKYGFELCIDDFGTGYSSLAYLTLLPLKKIKIDKSFVFRLPDDRKSIKLLEAIYNIAKAFQLEAIPEGVENEKQLEILSMIGYKLFQGFFFGKPVPTYEFLKRLTKE</sequence>
<dbReference type="Gene3D" id="3.20.20.450">
    <property type="entry name" value="EAL domain"/>
    <property type="match status" value="1"/>
</dbReference>
<dbReference type="InterPro" id="IPR043128">
    <property type="entry name" value="Rev_trsase/Diguanyl_cyclase"/>
</dbReference>
<proteinExistence type="predicted"/>
<dbReference type="KEGG" id="fno:Fnod_0472"/>
<dbReference type="SMART" id="SM00052">
    <property type="entry name" value="EAL"/>
    <property type="match status" value="1"/>
</dbReference>
<dbReference type="AlphaFoldDB" id="A7HKA4"/>
<dbReference type="EMBL" id="CP000771">
    <property type="protein sequence ID" value="ABS60337.1"/>
    <property type="molecule type" value="Genomic_DNA"/>
</dbReference>
<dbReference type="PROSITE" id="PS50883">
    <property type="entry name" value="EAL"/>
    <property type="match status" value="1"/>
</dbReference>
<dbReference type="PROSITE" id="PS50112">
    <property type="entry name" value="PAS"/>
    <property type="match status" value="2"/>
</dbReference>
<evidence type="ECO:0000259" key="2">
    <source>
        <dbReference type="PROSITE" id="PS50112"/>
    </source>
</evidence>
<feature type="transmembrane region" description="Helical" evidence="1">
    <location>
        <begin position="92"/>
        <end position="109"/>
    </location>
</feature>
<keyword evidence="1" id="KW-0812">Transmembrane</keyword>
<feature type="transmembrane region" description="Helical" evidence="1">
    <location>
        <begin position="6"/>
        <end position="22"/>
    </location>
</feature>
<reference evidence="5 6" key="2">
    <citation type="journal article" date="2009" name="Proc. Natl. Acad. Sci. U.S.A.">
        <title>On the chimeric nature, thermophilic origin, and phylogenetic placement of the Thermotogales.</title>
        <authorList>
            <person name="Zhaxybayeva O."/>
            <person name="Swithers K.S."/>
            <person name="Lapierre P."/>
            <person name="Fournier G.P."/>
            <person name="Bickhart D.M."/>
            <person name="DeBoy R.T."/>
            <person name="Nelson K.E."/>
            <person name="Nesbo C.L."/>
            <person name="Doolittle W.F."/>
            <person name="Gogarten J.P."/>
            <person name="Noll K.M."/>
        </authorList>
    </citation>
    <scope>NUCLEOTIDE SEQUENCE [LARGE SCALE GENOMIC DNA]</scope>
    <source>
        <strain evidence="6">ATCC 35602 / DSM 5306 / Rt17-B1</strain>
    </source>
</reference>
<dbReference type="InterPro" id="IPR035919">
    <property type="entry name" value="EAL_sf"/>
</dbReference>
<organism evidence="5 6">
    <name type="scientific">Fervidobacterium nodosum (strain ATCC 35602 / DSM 5306 / Rt17-B1)</name>
    <dbReference type="NCBI Taxonomy" id="381764"/>
    <lineage>
        <taxon>Bacteria</taxon>
        <taxon>Thermotogati</taxon>
        <taxon>Thermotogota</taxon>
        <taxon>Thermotogae</taxon>
        <taxon>Thermotogales</taxon>
        <taxon>Fervidobacteriaceae</taxon>
        <taxon>Fervidobacterium</taxon>
    </lineage>
</organism>
<evidence type="ECO:0000259" key="3">
    <source>
        <dbReference type="PROSITE" id="PS50883"/>
    </source>
</evidence>
<evidence type="ECO:0000259" key="4">
    <source>
        <dbReference type="PROSITE" id="PS50887"/>
    </source>
</evidence>
<feature type="domain" description="GGDEF" evidence="4">
    <location>
        <begin position="457"/>
        <end position="593"/>
    </location>
</feature>
<dbReference type="CDD" id="cd00130">
    <property type="entry name" value="PAS"/>
    <property type="match status" value="2"/>
</dbReference>
<dbReference type="SMART" id="SM00091">
    <property type="entry name" value="PAS"/>
    <property type="match status" value="2"/>
</dbReference>
<name>A7HKA4_FERNB</name>
<keyword evidence="1" id="KW-0472">Membrane</keyword>
<feature type="domain" description="PAS" evidence="2">
    <location>
        <begin position="197"/>
        <end position="242"/>
    </location>
</feature>
<dbReference type="InterPro" id="IPR000014">
    <property type="entry name" value="PAS"/>
</dbReference>
<dbReference type="SUPFAM" id="SSF55785">
    <property type="entry name" value="PYP-like sensor domain (PAS domain)"/>
    <property type="match status" value="2"/>
</dbReference>
<feature type="domain" description="PAS" evidence="2">
    <location>
        <begin position="296"/>
        <end position="366"/>
    </location>
</feature>
<keyword evidence="1" id="KW-1133">Transmembrane helix</keyword>
<reference evidence="5 6" key="1">
    <citation type="submission" date="2007-07" db="EMBL/GenBank/DDBJ databases">
        <title>Complete sequence of Fervidobacterium nodosum Rt17-B1.</title>
        <authorList>
            <consortium name="US DOE Joint Genome Institute"/>
            <person name="Copeland A."/>
            <person name="Lucas S."/>
            <person name="Lapidus A."/>
            <person name="Barry K."/>
            <person name="Glavina del Rio T."/>
            <person name="Dalin E."/>
            <person name="Tice H."/>
            <person name="Pitluck S."/>
            <person name="Saunders E."/>
            <person name="Brettin T."/>
            <person name="Bruce D."/>
            <person name="Detter J.C."/>
            <person name="Han C."/>
            <person name="Schmutz J."/>
            <person name="Larimer F."/>
            <person name="Land M."/>
            <person name="Hauser L."/>
            <person name="Kyrpides N."/>
            <person name="Mikhailova N."/>
            <person name="Nelson K."/>
            <person name="Gogarten J.P."/>
            <person name="Noll K."/>
            <person name="Richardson P."/>
        </authorList>
    </citation>
    <scope>NUCLEOTIDE SEQUENCE [LARGE SCALE GENOMIC DNA]</scope>
    <source>
        <strain evidence="6">ATCC 35602 / DSM 5306 / Rt17-B1</strain>
    </source>
</reference>
<dbReference type="InterPro" id="IPR001633">
    <property type="entry name" value="EAL_dom"/>
</dbReference>
<dbReference type="STRING" id="381764.Fnod_0472"/>
<feature type="transmembrane region" description="Helical" evidence="1">
    <location>
        <begin position="145"/>
        <end position="166"/>
    </location>
</feature>
<dbReference type="HOGENOM" id="CLU_000445_70_20_0"/>
<dbReference type="Pfam" id="PF00990">
    <property type="entry name" value="GGDEF"/>
    <property type="match status" value="1"/>
</dbReference>
<dbReference type="Proteomes" id="UP000002415">
    <property type="component" value="Chromosome"/>
</dbReference>
<dbReference type="Pfam" id="PF00563">
    <property type="entry name" value="EAL"/>
    <property type="match status" value="1"/>
</dbReference>
<accession>A7HKA4</accession>
<dbReference type="InterPro" id="IPR035965">
    <property type="entry name" value="PAS-like_dom_sf"/>
</dbReference>
<evidence type="ECO:0000313" key="6">
    <source>
        <dbReference type="Proteomes" id="UP000002415"/>
    </source>
</evidence>
<dbReference type="InterPro" id="IPR029787">
    <property type="entry name" value="Nucleotide_cyclase"/>
</dbReference>
<dbReference type="PANTHER" id="PTHR44757">
    <property type="entry name" value="DIGUANYLATE CYCLASE DGCP"/>
    <property type="match status" value="1"/>
</dbReference>
<keyword evidence="6" id="KW-1185">Reference proteome</keyword>
<dbReference type="RefSeq" id="WP_011993657.1">
    <property type="nucleotide sequence ID" value="NC_009718.1"/>
</dbReference>
<gene>
    <name evidence="5" type="ordered locus">Fnod_0472</name>
</gene>
<dbReference type="CDD" id="cd01949">
    <property type="entry name" value="GGDEF"/>
    <property type="match status" value="1"/>
</dbReference>
<dbReference type="PROSITE" id="PS50887">
    <property type="entry name" value="GGDEF"/>
    <property type="match status" value="1"/>
</dbReference>
<dbReference type="NCBIfam" id="TIGR00229">
    <property type="entry name" value="sensory_box"/>
    <property type="match status" value="2"/>
</dbReference>
<dbReference type="InterPro" id="IPR000160">
    <property type="entry name" value="GGDEF_dom"/>
</dbReference>
<dbReference type="Gene3D" id="3.30.70.270">
    <property type="match status" value="1"/>
</dbReference>
<feature type="domain" description="EAL" evidence="3">
    <location>
        <begin position="602"/>
        <end position="850"/>
    </location>
</feature>
<dbReference type="PANTHER" id="PTHR44757:SF2">
    <property type="entry name" value="BIOFILM ARCHITECTURE MAINTENANCE PROTEIN MBAA"/>
    <property type="match status" value="1"/>
</dbReference>
<dbReference type="SMART" id="SM00267">
    <property type="entry name" value="GGDEF"/>
    <property type="match status" value="1"/>
</dbReference>
<feature type="transmembrane region" description="Helical" evidence="1">
    <location>
        <begin position="172"/>
        <end position="189"/>
    </location>
</feature>
<dbReference type="eggNOG" id="COG5001">
    <property type="taxonomic scope" value="Bacteria"/>
</dbReference>
<evidence type="ECO:0000256" key="1">
    <source>
        <dbReference type="SAM" id="Phobius"/>
    </source>
</evidence>
<dbReference type="Gene3D" id="3.30.450.20">
    <property type="entry name" value="PAS domain"/>
    <property type="match status" value="2"/>
</dbReference>
<feature type="transmembrane region" description="Helical" evidence="1">
    <location>
        <begin position="115"/>
        <end position="133"/>
    </location>
</feature>
<dbReference type="SUPFAM" id="SSF141868">
    <property type="entry name" value="EAL domain-like"/>
    <property type="match status" value="1"/>
</dbReference>
<dbReference type="SUPFAM" id="SSF55073">
    <property type="entry name" value="Nucleotide cyclase"/>
    <property type="match status" value="1"/>
</dbReference>
<feature type="transmembrane region" description="Helical" evidence="1">
    <location>
        <begin position="34"/>
        <end position="53"/>
    </location>
</feature>
<dbReference type="CDD" id="cd01948">
    <property type="entry name" value="EAL"/>
    <property type="match status" value="1"/>
</dbReference>
<evidence type="ECO:0000313" key="5">
    <source>
        <dbReference type="EMBL" id="ABS60337.1"/>
    </source>
</evidence>
<protein>
    <submittedName>
        <fullName evidence="5">Diguanylate cyclase/phosphodiesterase with PAS/PAC and GAF sensor(S)</fullName>
    </submittedName>
</protein>
<dbReference type="Pfam" id="PF13426">
    <property type="entry name" value="PAS_9"/>
    <property type="match status" value="2"/>
</dbReference>
<feature type="transmembrane region" description="Helical" evidence="1">
    <location>
        <begin position="59"/>
        <end position="80"/>
    </location>
</feature>
<dbReference type="InterPro" id="IPR052155">
    <property type="entry name" value="Biofilm_reg_signaling"/>
</dbReference>